<dbReference type="SUPFAM" id="SSF51120">
    <property type="entry name" value="beta-Roll"/>
    <property type="match status" value="1"/>
</dbReference>
<dbReference type="eggNOG" id="COG2273">
    <property type="taxonomic scope" value="Bacteria"/>
</dbReference>
<dbReference type="CDD" id="cd10283">
    <property type="entry name" value="MnuA_DNase1-like"/>
    <property type="match status" value="1"/>
</dbReference>
<dbReference type="GO" id="GO:0003824">
    <property type="term" value="F:catalytic activity"/>
    <property type="evidence" value="ECO:0007669"/>
    <property type="project" value="InterPro"/>
</dbReference>
<organism evidence="2 3">
    <name type="scientific">Synechococcus sp. (strain ATCC 27144 / PCC 6301 / SAUG 1402/1)</name>
    <name type="common">Anacystis nidulans</name>
    <dbReference type="NCBI Taxonomy" id="269084"/>
    <lineage>
        <taxon>Bacteria</taxon>
        <taxon>Bacillati</taxon>
        <taxon>Cyanobacteriota</taxon>
        <taxon>Cyanophyceae</taxon>
        <taxon>Synechococcales</taxon>
        <taxon>Synechococcaceae</taxon>
        <taxon>Synechococcus</taxon>
    </lineage>
</organism>
<dbReference type="CDD" id="cd04486">
    <property type="entry name" value="YhcR_OBF_like"/>
    <property type="match status" value="1"/>
</dbReference>
<accession>A0A0H3K0D3</accession>
<dbReference type="Gene3D" id="2.150.10.10">
    <property type="entry name" value="Serralysin-like metalloprotease, C-terminal"/>
    <property type="match status" value="1"/>
</dbReference>
<sequence length="1088" mass="113602">MRLAAEILEQTEMATSVFINEFHYDNAGTDAGEFIEILAPLATSLTGWRLVLYNGANGLSYNTTDLGSLSSTDLGNGFKAVVVNYPSNGIQNGAPDGFALVDDTGAVVQFLSYEGTFTATNGPALGLTSTDIGIAQSGTEPLGSSLQLTGSGTHYEDFTWASTTTNTSGALNAGQILGGVVEAIAPRINEFVFDHVGTDTNEYVEILGAANTDYSAYTLLQIEGDSGSTLGRITSAQSLGSTDASGYWTTGFLNNVYQNGTQTLLLVRNFTGSVNQVLDSNGDGVLDITPWDSVADGIAVTDGGLGDRTYTAAILTPGFGGNSLRVGGASRIPNGTDTDTAADWVRNDFDLAGLPGFPGTPDQGEALNTPGAANAVVDVPPPPPELTAIYTIQGAGQRSALVGQTVTTSGIVTAVDSNGFYLQDATGDGDIATSDAIFVFTGSTPTVAVGNEIRLSGTVSEFTPGGLSSRNLSTTQLGGSLNITVLSTGNTLPAAVILGEGGRLLPSSNIDDDAFGSFDPITDGIDFFESLEGMRVTAQNLLVVNGTNGFGEIFGVVDNGAGATGLSDRGTLNISPDDFNPERVQVQFDSGVFNFDFPDVNVGDGIGAVTGVLGYDFGNFQIVATEDFSGSIQRGGLQPEVSTLTRGNDQLTVATYNVLNLDPNDNDGDADIANGQFAAIARQIINNLNSPDIIALQEVQDNSGSLNDGVTAANLTLQTLVDAIAAAGGPTYAFIDNPFITNNASGGQPGANIRTAYLYDPSRVSFVEDSLTTIGSQQPGEAFAGARLPLVADFEFNGETVTLVNNHFSSKGGSAPILGTAQPFESRQEDSTVNGSLDDRQAQSQAVQDYVNGRLGNDPTAKVIVLGDFNEFEFVSPVRDLAANTGLTNLTELLPENERYTFIFQGNSQSIDHILVSGSLANRAEIDIVNVNTEFAESLQASDHDPVLARFTIAAPNVIRGTSQRDVLTGSDRNDIFLASGGPDRITTGGGRDRIVFTNTSQTGVTITDFEVGVDKLVLTDLLASVGYTGNNPLADGLIKIRSLGNSDRTQLSLELDRIGGGRTQSTNFLTFEGVSAAELSNLDNFFF</sequence>
<dbReference type="Proteomes" id="UP000001175">
    <property type="component" value="Chromosome"/>
</dbReference>
<dbReference type="Gene3D" id="3.60.10.10">
    <property type="entry name" value="Endonuclease/exonuclease/phosphatase"/>
    <property type="match status" value="1"/>
</dbReference>
<feature type="domain" description="Endonuclease/exonuclease/phosphatase" evidence="1">
    <location>
        <begin position="654"/>
        <end position="944"/>
    </location>
</feature>
<evidence type="ECO:0000259" key="1">
    <source>
        <dbReference type="Pfam" id="PF03372"/>
    </source>
</evidence>
<dbReference type="PANTHER" id="PTHR42834">
    <property type="entry name" value="ENDONUCLEASE/EXONUCLEASE/PHOSPHATASE FAMILY PROTEIN (AFU_ORTHOLOGUE AFUA_3G09210)"/>
    <property type="match status" value="1"/>
</dbReference>
<protein>
    <recommendedName>
        <fullName evidence="1">Endonuclease/exonuclease/phosphatase domain-containing protein</fullName>
    </recommendedName>
</protein>
<dbReference type="EMBL" id="AP008231">
    <property type="protein sequence ID" value="BAD78735.1"/>
    <property type="molecule type" value="Genomic_DNA"/>
</dbReference>
<reference evidence="2 3" key="1">
    <citation type="journal article" date="2007" name="Photosyn. Res.">
        <title>Complete nucleotide sequence of the freshwater unicellular cyanobacterium Synechococcus elongatus PCC 6301 chromosome: gene content and organization.</title>
        <authorList>
            <person name="Sugita C."/>
            <person name="Ogata K."/>
            <person name="Shikata M."/>
            <person name="Jikuya H."/>
            <person name="Takano J."/>
            <person name="Furumichi M."/>
            <person name="Kanehisa M."/>
            <person name="Omata T."/>
            <person name="Sugiura M."/>
            <person name="Sugita M."/>
        </authorList>
    </citation>
    <scope>NUCLEOTIDE SEQUENCE [LARGE SCALE GENOMIC DNA]</scope>
    <source>
        <strain evidence="3">ATCC 27144 / PCC 6301 / SAUG 1402/1</strain>
    </source>
</reference>
<dbReference type="InterPro" id="IPR036691">
    <property type="entry name" value="Endo/exonu/phosph_ase_sf"/>
</dbReference>
<dbReference type="SUPFAM" id="SSF56219">
    <property type="entry name" value="DNase I-like"/>
    <property type="match status" value="1"/>
</dbReference>
<dbReference type="InterPro" id="IPR011049">
    <property type="entry name" value="Serralysin-like_metalloprot_C"/>
</dbReference>
<dbReference type="eggNOG" id="COG2374">
    <property type="taxonomic scope" value="Bacteria"/>
</dbReference>
<proteinExistence type="predicted"/>
<evidence type="ECO:0000313" key="3">
    <source>
        <dbReference type="Proteomes" id="UP000001175"/>
    </source>
</evidence>
<dbReference type="InterPro" id="IPR005135">
    <property type="entry name" value="Endo/exonuclease/phosphatase"/>
</dbReference>
<dbReference type="PANTHER" id="PTHR42834:SF1">
    <property type="entry name" value="ENDONUCLEASE_EXONUCLEASE_PHOSPHATASE FAMILY PROTEIN (AFU_ORTHOLOGUE AFUA_3G09210)"/>
    <property type="match status" value="1"/>
</dbReference>
<gene>
    <name evidence="2" type="ordered locus">syc0545_d</name>
</gene>
<dbReference type="AlphaFoldDB" id="A0A0H3K0D3"/>
<dbReference type="KEGG" id="syc:syc0545_d"/>
<evidence type="ECO:0000313" key="2">
    <source>
        <dbReference type="EMBL" id="BAD78735.1"/>
    </source>
</evidence>
<name>A0A0H3K0D3_SYNP6</name>
<dbReference type="Pfam" id="PF03372">
    <property type="entry name" value="Exo_endo_phos"/>
    <property type="match status" value="1"/>
</dbReference>